<reference evidence="2" key="1">
    <citation type="submission" date="2019-03" db="EMBL/GenBank/DDBJ databases">
        <title>Long read genome sequence of the mycoparasitic Pythium oligandrum ATCC 38472 isolated from sugarbeet rhizosphere.</title>
        <authorList>
            <person name="Gaulin E."/>
        </authorList>
    </citation>
    <scope>NUCLEOTIDE SEQUENCE</scope>
    <source>
        <strain evidence="2">ATCC 38472_TT</strain>
    </source>
</reference>
<feature type="compositionally biased region" description="Polar residues" evidence="1">
    <location>
        <begin position="181"/>
        <end position="206"/>
    </location>
</feature>
<dbReference type="Proteomes" id="UP000794436">
    <property type="component" value="Unassembled WGS sequence"/>
</dbReference>
<feature type="region of interest" description="Disordered" evidence="1">
    <location>
        <begin position="558"/>
        <end position="593"/>
    </location>
</feature>
<dbReference type="AlphaFoldDB" id="A0A8K1CPJ4"/>
<feature type="region of interest" description="Disordered" evidence="1">
    <location>
        <begin position="251"/>
        <end position="286"/>
    </location>
</feature>
<feature type="compositionally biased region" description="Polar residues" evidence="1">
    <location>
        <begin position="252"/>
        <end position="265"/>
    </location>
</feature>
<feature type="region of interest" description="Disordered" evidence="1">
    <location>
        <begin position="1"/>
        <end position="27"/>
    </location>
</feature>
<name>A0A8K1CPJ4_PYTOL</name>
<feature type="compositionally biased region" description="Polar residues" evidence="1">
    <location>
        <begin position="576"/>
        <end position="585"/>
    </location>
</feature>
<organism evidence="2 3">
    <name type="scientific">Pythium oligandrum</name>
    <name type="common">Mycoparasitic fungus</name>
    <dbReference type="NCBI Taxonomy" id="41045"/>
    <lineage>
        <taxon>Eukaryota</taxon>
        <taxon>Sar</taxon>
        <taxon>Stramenopiles</taxon>
        <taxon>Oomycota</taxon>
        <taxon>Peronosporomycetes</taxon>
        <taxon>Pythiales</taxon>
        <taxon>Pythiaceae</taxon>
        <taxon>Pythium</taxon>
    </lineage>
</organism>
<evidence type="ECO:0000256" key="1">
    <source>
        <dbReference type="SAM" id="MobiDB-lite"/>
    </source>
</evidence>
<evidence type="ECO:0000313" key="3">
    <source>
        <dbReference type="Proteomes" id="UP000794436"/>
    </source>
</evidence>
<keyword evidence="3" id="KW-1185">Reference proteome</keyword>
<comment type="caution">
    <text evidence="2">The sequence shown here is derived from an EMBL/GenBank/DDBJ whole genome shotgun (WGS) entry which is preliminary data.</text>
</comment>
<dbReference type="OrthoDB" id="158009at2759"/>
<evidence type="ECO:0000313" key="2">
    <source>
        <dbReference type="EMBL" id="TMW66889.1"/>
    </source>
</evidence>
<gene>
    <name evidence="2" type="ORF">Poli38472_012005</name>
</gene>
<feature type="region of interest" description="Disordered" evidence="1">
    <location>
        <begin position="179"/>
        <end position="211"/>
    </location>
</feature>
<protein>
    <submittedName>
        <fullName evidence="2">Uncharacterized protein</fullName>
    </submittedName>
</protein>
<proteinExistence type="predicted"/>
<dbReference type="EMBL" id="SPLM01000006">
    <property type="protein sequence ID" value="TMW66889.1"/>
    <property type="molecule type" value="Genomic_DNA"/>
</dbReference>
<sequence>MQQHVERSAPVQIRGSPRLHGFQWPSSTNAVHPVSMQDLNRHHHHGHVDYVPHRVRRDVNTPDGIVPNEWICSPLLDGFPSFHSSVIGSEGASTSLGLAASHDELNCSLPYLGTCWSHDHNNNARIEPIHTNNVTIEHPETPHSEEWEYLKRRSFSTDFPSPVQLETFAPLFFPMDPDTAMASSERTAESSHVQNFQHPPSSNQCESPMEDIPVSHQHTMPASTQGMWQEMHEAPSDLIAPHDAMMDASVFQGHSQESESSNPPLFTSPHGLPPTSTMLCPPPRHESMSSFASLPYHPAPRPTPQSPLFADVQLLTKLNHCYWKNGRKNLQCFPVCPEHNDFYSMKMNNRKHSSVGVCRGPVYCHAFLPASTTGTVKPEASGHHMKYEFGVGATGTGGSGHEVFVLGKFERVPQQNEMHSLEELLPPPLHFTSSADFEAFRYSCFQAVEMEERRVLLQHNNGVVTPSTTQGNLVRSTWFFLPDVWKVQPMLKKKRKATRSAPAQTFPFCFRIFIYTRDPVTPSNEPAYRCLASTSSSFFELYSTRTVDRVKRKYWTSSSTASDGVDTPLPPHTEPTKPSSMSMTMRATKRLTR</sequence>
<accession>A0A8K1CPJ4</accession>